<protein>
    <submittedName>
        <fullName evidence="1">Uncharacterized protein</fullName>
    </submittedName>
</protein>
<comment type="caution">
    <text evidence="1">The sequence shown here is derived from an EMBL/GenBank/DDBJ whole genome shotgun (WGS) entry which is preliminary data.</text>
</comment>
<sequence length="62" mass="7284">MNDDAKFISQSLKMQGFAVYKDDIPYIRSILHTIHQTQIALRSFPNLYETFPITIVDKRLLQ</sequence>
<accession>A0ABU5CH61</accession>
<keyword evidence="2" id="KW-1185">Reference proteome</keyword>
<proteinExistence type="predicted"/>
<reference evidence="1 2" key="1">
    <citation type="submission" date="2023-10" db="EMBL/GenBank/DDBJ databases">
        <title>179-bfca-hs.</title>
        <authorList>
            <person name="Miliotis G."/>
            <person name="Sengupta P."/>
            <person name="Hameed A."/>
            <person name="Chuvochina M."/>
            <person name="Mcdonagh F."/>
            <person name="Simpson A.C."/>
            <person name="Singh N.K."/>
            <person name="Rekha P.D."/>
            <person name="Raman K."/>
            <person name="Hugenholtz P."/>
            <person name="Venkateswaran K."/>
        </authorList>
    </citation>
    <scope>NUCLEOTIDE SEQUENCE [LARGE SCALE GENOMIC DNA]</scope>
    <source>
        <strain evidence="1 2">179-BFC-A-HS</strain>
    </source>
</reference>
<dbReference type="Proteomes" id="UP001228376">
    <property type="component" value="Unassembled WGS sequence"/>
</dbReference>
<evidence type="ECO:0000313" key="1">
    <source>
        <dbReference type="EMBL" id="MDY0405679.1"/>
    </source>
</evidence>
<organism evidence="1 2">
    <name type="scientific">Tigheibacillus jepli</name>
    <dbReference type="NCBI Taxonomy" id="3035914"/>
    <lineage>
        <taxon>Bacteria</taxon>
        <taxon>Bacillati</taxon>
        <taxon>Bacillota</taxon>
        <taxon>Bacilli</taxon>
        <taxon>Bacillales</taxon>
        <taxon>Bacillaceae</taxon>
        <taxon>Tigheibacillus</taxon>
    </lineage>
</organism>
<evidence type="ECO:0000313" key="2">
    <source>
        <dbReference type="Proteomes" id="UP001228376"/>
    </source>
</evidence>
<dbReference type="EMBL" id="JAROCA020000001">
    <property type="protein sequence ID" value="MDY0405679.1"/>
    <property type="molecule type" value="Genomic_DNA"/>
</dbReference>
<name>A0ABU5CH61_9BACI</name>
<dbReference type="RefSeq" id="WP_306065098.1">
    <property type="nucleotide sequence ID" value="NZ_JAROCA020000001.1"/>
</dbReference>
<gene>
    <name evidence="1" type="ORF">P5G51_009985</name>
</gene>